<dbReference type="PANTHER" id="PTHR28218:SF1">
    <property type="entry name" value="VPS4-ASSOCIATED PROTEIN 1"/>
    <property type="match status" value="1"/>
</dbReference>
<proteinExistence type="predicted"/>
<evidence type="ECO:0000256" key="1">
    <source>
        <dbReference type="SAM" id="MobiDB-lite"/>
    </source>
</evidence>
<dbReference type="PANTHER" id="PTHR28218">
    <property type="entry name" value="VPS4-ASSOCIATED PROTEIN 1"/>
    <property type="match status" value="1"/>
</dbReference>
<feature type="region of interest" description="Disordered" evidence="1">
    <location>
        <begin position="159"/>
        <end position="186"/>
    </location>
</feature>
<reference evidence="2 3" key="1">
    <citation type="submission" date="2015-03" db="EMBL/GenBank/DDBJ databases">
        <title>RNA-seq based gene annotation and comparative genomics of four Zymoseptoria species reveal species-specific pathogenicity related genes and transposable element activity.</title>
        <authorList>
            <person name="Grandaubert J."/>
            <person name="Bhattacharyya A."/>
            <person name="Stukenbrock E.H."/>
        </authorList>
    </citation>
    <scope>NUCLEOTIDE SEQUENCE [LARGE SCALE GENOMIC DNA]</scope>
    <source>
        <strain evidence="2 3">Zb18110</strain>
    </source>
</reference>
<dbReference type="AlphaFoldDB" id="A0A0F4G4B8"/>
<name>A0A0F4G4B8_9PEZI</name>
<dbReference type="Pfam" id="PF08432">
    <property type="entry name" value="Vfa1"/>
    <property type="match status" value="1"/>
</dbReference>
<comment type="caution">
    <text evidence="2">The sequence shown here is derived from an EMBL/GenBank/DDBJ whole genome shotgun (WGS) entry which is preliminary data.</text>
</comment>
<dbReference type="GO" id="GO:0005768">
    <property type="term" value="C:endosome"/>
    <property type="evidence" value="ECO:0007669"/>
    <property type="project" value="TreeGrafter"/>
</dbReference>
<dbReference type="EMBL" id="LAFY01005851">
    <property type="protein sequence ID" value="KJX92183.1"/>
    <property type="molecule type" value="Genomic_DNA"/>
</dbReference>
<feature type="region of interest" description="Disordered" evidence="1">
    <location>
        <begin position="79"/>
        <end position="142"/>
    </location>
</feature>
<evidence type="ECO:0008006" key="4">
    <source>
        <dbReference type="Google" id="ProtNLM"/>
    </source>
</evidence>
<evidence type="ECO:0000313" key="3">
    <source>
        <dbReference type="Proteomes" id="UP000033647"/>
    </source>
</evidence>
<accession>A0A0F4G4B8</accession>
<dbReference type="Proteomes" id="UP000033647">
    <property type="component" value="Unassembled WGS sequence"/>
</dbReference>
<evidence type="ECO:0000313" key="2">
    <source>
        <dbReference type="EMBL" id="KJX92183.1"/>
    </source>
</evidence>
<protein>
    <recommendedName>
        <fullName evidence="4">DUF1742-domain-containing protein</fullName>
    </recommendedName>
</protein>
<dbReference type="InterPro" id="IPR013640">
    <property type="entry name" value="Vfa1"/>
</dbReference>
<feature type="compositionally biased region" description="Basic and acidic residues" evidence="1">
    <location>
        <begin position="91"/>
        <end position="142"/>
    </location>
</feature>
<keyword evidence="3" id="KW-1185">Reference proteome</keyword>
<organism evidence="2 3">
    <name type="scientific">Zymoseptoria brevis</name>
    <dbReference type="NCBI Taxonomy" id="1047168"/>
    <lineage>
        <taxon>Eukaryota</taxon>
        <taxon>Fungi</taxon>
        <taxon>Dikarya</taxon>
        <taxon>Ascomycota</taxon>
        <taxon>Pezizomycotina</taxon>
        <taxon>Dothideomycetes</taxon>
        <taxon>Dothideomycetidae</taxon>
        <taxon>Mycosphaerellales</taxon>
        <taxon>Mycosphaerellaceae</taxon>
        <taxon>Zymoseptoria</taxon>
    </lineage>
</organism>
<feature type="compositionally biased region" description="Basic and acidic residues" evidence="1">
    <location>
        <begin position="160"/>
        <end position="174"/>
    </location>
</feature>
<dbReference type="GO" id="GO:0007034">
    <property type="term" value="P:vacuolar transport"/>
    <property type="evidence" value="ECO:0007669"/>
    <property type="project" value="TreeGrafter"/>
</dbReference>
<gene>
    <name evidence="2" type="ORF">TI39_contig5896g00001</name>
</gene>
<sequence>MATKNLYHRRLVAESSAKACWICYKPTPTVLTTPDNDDFFYICPGHLLDSKFAIPKDAEDLAKKKKDEEIEQEIEKLKKEFQDKMKKKSDRRREKDHEKDGKKTKEEKKDDADEDKELEKEQEEKLKALESKKEPEKAKVEGPRIFELQKHFYQMRLQRKRDLQAAKRNQERLRNPNAFPSVPKDL</sequence>
<dbReference type="OrthoDB" id="2158714at2759"/>